<dbReference type="PANTHER" id="PTHR43569">
    <property type="entry name" value="AMIDOHYDROLASE"/>
    <property type="match status" value="1"/>
</dbReference>
<evidence type="ECO:0000256" key="1">
    <source>
        <dbReference type="ARBA" id="ARBA00038310"/>
    </source>
</evidence>
<keyword evidence="4" id="KW-1185">Reference proteome</keyword>
<dbReference type="PANTHER" id="PTHR43569:SF1">
    <property type="entry name" value="BLL3371 PROTEIN"/>
    <property type="match status" value="1"/>
</dbReference>
<evidence type="ECO:0000313" key="4">
    <source>
        <dbReference type="Proteomes" id="UP001055167"/>
    </source>
</evidence>
<organism evidence="3 4">
    <name type="scientific">Methylobacterium crusticola</name>
    <dbReference type="NCBI Taxonomy" id="1697972"/>
    <lineage>
        <taxon>Bacteria</taxon>
        <taxon>Pseudomonadati</taxon>
        <taxon>Pseudomonadota</taxon>
        <taxon>Alphaproteobacteria</taxon>
        <taxon>Hyphomicrobiales</taxon>
        <taxon>Methylobacteriaceae</taxon>
        <taxon>Methylobacterium</taxon>
    </lineage>
</organism>
<dbReference type="Pfam" id="PF04909">
    <property type="entry name" value="Amidohydro_2"/>
    <property type="match status" value="1"/>
</dbReference>
<name>A0ABQ4R5M8_9HYPH</name>
<dbReference type="Gene3D" id="3.20.20.140">
    <property type="entry name" value="Metal-dependent hydrolases"/>
    <property type="match status" value="1"/>
</dbReference>
<dbReference type="EMBL" id="BPQH01000021">
    <property type="protein sequence ID" value="GJD52757.1"/>
    <property type="molecule type" value="Genomic_DNA"/>
</dbReference>
<reference evidence="3" key="2">
    <citation type="submission" date="2021-08" db="EMBL/GenBank/DDBJ databases">
        <authorList>
            <person name="Tani A."/>
            <person name="Ola A."/>
            <person name="Ogura Y."/>
            <person name="Katsura K."/>
            <person name="Hayashi T."/>
        </authorList>
    </citation>
    <scope>NUCLEOTIDE SEQUENCE</scope>
    <source>
        <strain evidence="3">KCTC 52305</strain>
    </source>
</reference>
<comment type="caution">
    <text evidence="3">The sequence shown here is derived from an EMBL/GenBank/DDBJ whole genome shotgun (WGS) entry which is preliminary data.</text>
</comment>
<comment type="similarity">
    <text evidence="1">Belongs to the metallo-dependent hydrolases superfamily.</text>
</comment>
<proteinExistence type="inferred from homology"/>
<sequence>MASRIYDGPVVDAHQHFWEPDRNPHPWLRPEARIPFRYGNYDAIKRRYLPDDYRRDAGPHRIAASVYVETEWDPADPIGETAYASGLAARHGLPGAIVAQAWLDRADAADVLARQAAFPLVRSVRHKPGGPARPEEAGRSRTLMSDPAWRAGFARLARHGLRFDLQTPWWNLDEAVELARDFPGTTIILNHAGLPAARDPASLAGWRAAMARLAGCPNVAVKVSGLGQPGQAWTPESNGPVVRAVIELFGAERAMFGSNFPVDSLCATLPEILGGMKAIAAPLPPAEQEAFFAGTARRVYALAPAG</sequence>
<evidence type="ECO:0000259" key="2">
    <source>
        <dbReference type="Pfam" id="PF04909"/>
    </source>
</evidence>
<reference evidence="3" key="1">
    <citation type="journal article" date="2021" name="Front. Microbiol.">
        <title>Comprehensive Comparative Genomics and Phenotyping of Methylobacterium Species.</title>
        <authorList>
            <person name="Alessa O."/>
            <person name="Ogura Y."/>
            <person name="Fujitani Y."/>
            <person name="Takami H."/>
            <person name="Hayashi T."/>
            <person name="Sahin N."/>
            <person name="Tani A."/>
        </authorList>
    </citation>
    <scope>NUCLEOTIDE SEQUENCE</scope>
    <source>
        <strain evidence="3">KCTC 52305</strain>
    </source>
</reference>
<dbReference type="RefSeq" id="WP_128561265.1">
    <property type="nucleotide sequence ID" value="NZ_BPQH01000021.1"/>
</dbReference>
<dbReference type="InterPro" id="IPR032466">
    <property type="entry name" value="Metal_Hydrolase"/>
</dbReference>
<protein>
    <recommendedName>
        <fullName evidence="2">Amidohydrolase-related domain-containing protein</fullName>
    </recommendedName>
</protein>
<evidence type="ECO:0000313" key="3">
    <source>
        <dbReference type="EMBL" id="GJD52757.1"/>
    </source>
</evidence>
<dbReference type="InterPro" id="IPR006680">
    <property type="entry name" value="Amidohydro-rel"/>
</dbReference>
<dbReference type="SUPFAM" id="SSF51556">
    <property type="entry name" value="Metallo-dependent hydrolases"/>
    <property type="match status" value="1"/>
</dbReference>
<dbReference type="InterPro" id="IPR052350">
    <property type="entry name" value="Metallo-dep_Lactonases"/>
</dbReference>
<gene>
    <name evidence="3" type="ORF">OPKNFCMD_5524</name>
</gene>
<feature type="domain" description="Amidohydrolase-related" evidence="2">
    <location>
        <begin position="11"/>
        <end position="301"/>
    </location>
</feature>
<dbReference type="Proteomes" id="UP001055167">
    <property type="component" value="Unassembled WGS sequence"/>
</dbReference>
<accession>A0ABQ4R5M8</accession>